<keyword evidence="6" id="KW-0150">Chloroplast</keyword>
<dbReference type="RefSeq" id="YP_009944609.1">
    <property type="nucleotide sequence ID" value="NC_051457.1"/>
</dbReference>
<dbReference type="InterPro" id="IPR037229">
    <property type="entry name" value="Ribosomal_bL35_sf"/>
</dbReference>
<sequence>MYMYKLKTTKSVAKRFKISSTGKVLKHYSCKSHLLQKKNSKRKRKMRRTTLVQYCDQYNLNYNLPYI</sequence>
<dbReference type="PANTHER" id="PTHR33343">
    <property type="entry name" value="54S RIBOSOMAL PROTEIN BL35M"/>
    <property type="match status" value="1"/>
</dbReference>
<organism evidence="6">
    <name type="scientific">Osmundea sinicola</name>
    <dbReference type="NCBI Taxonomy" id="290685"/>
    <lineage>
        <taxon>Eukaryota</taxon>
        <taxon>Rhodophyta</taxon>
        <taxon>Florideophyceae</taxon>
        <taxon>Rhodymeniophycidae</taxon>
        <taxon>Ceramiales</taxon>
        <taxon>Rhodomelaceae</taxon>
        <taxon>Laurencieae</taxon>
        <taxon>Osmundea</taxon>
    </lineage>
</organism>
<geneLocation type="chloroplast" evidence="6"/>
<dbReference type="PRINTS" id="PR00064">
    <property type="entry name" value="RIBOSOMALL35"/>
</dbReference>
<comment type="similarity">
    <text evidence="1 5">Belongs to the bacterial ribosomal protein bL35 family.</text>
</comment>
<proteinExistence type="inferred from homology"/>
<dbReference type="GeneID" id="60234952"/>
<protein>
    <recommendedName>
        <fullName evidence="4 5">Large ribosomal subunit protein bL35c</fullName>
    </recommendedName>
</protein>
<comment type="subcellular location">
    <subcellularLocation>
        <location evidence="5">Plastid</location>
        <location evidence="5">Chloroplast</location>
    </subcellularLocation>
</comment>
<dbReference type="Pfam" id="PF01632">
    <property type="entry name" value="Ribosomal_L35p"/>
    <property type="match status" value="1"/>
</dbReference>
<dbReference type="PANTHER" id="PTHR33343:SF1">
    <property type="entry name" value="LARGE RIBOSOMAL SUBUNIT PROTEIN BL35M"/>
    <property type="match status" value="1"/>
</dbReference>
<dbReference type="GO" id="GO:0006412">
    <property type="term" value="P:translation"/>
    <property type="evidence" value="ECO:0007669"/>
    <property type="project" value="UniProtKB-UniRule"/>
</dbReference>
<dbReference type="GO" id="GO:0015934">
    <property type="term" value="C:large ribosomal subunit"/>
    <property type="evidence" value="ECO:0007669"/>
    <property type="project" value="TreeGrafter"/>
</dbReference>
<dbReference type="PROSITE" id="PS00936">
    <property type="entry name" value="RIBOSOMAL_L35"/>
    <property type="match status" value="1"/>
</dbReference>
<accession>A0A7L4WNQ4</accession>
<dbReference type="GO" id="GO:0009507">
    <property type="term" value="C:chloroplast"/>
    <property type="evidence" value="ECO:0007669"/>
    <property type="project" value="UniProtKB-SubCell"/>
</dbReference>
<dbReference type="InterPro" id="IPR001706">
    <property type="entry name" value="Ribosomal_bL35"/>
</dbReference>
<dbReference type="FunFam" id="4.10.410.60:FF:000001">
    <property type="entry name" value="50S ribosomal protein L35"/>
    <property type="match status" value="1"/>
</dbReference>
<reference evidence="6" key="1">
    <citation type="submission" date="2018-09" db="EMBL/GenBank/DDBJ databases">
        <title>Genomics and Phylogenetic analysis of three type specimens of Osmundea (Rhodomelaceae, Rhodophyta).</title>
        <authorList>
            <person name="Hughey J.R."/>
            <person name="Miller K.A."/>
        </authorList>
    </citation>
    <scope>NUCLEOTIDE SEQUENCE</scope>
</reference>
<evidence type="ECO:0000313" key="6">
    <source>
        <dbReference type="EMBL" id="QFR99903.1"/>
    </source>
</evidence>
<dbReference type="SUPFAM" id="SSF143034">
    <property type="entry name" value="L35p-like"/>
    <property type="match status" value="1"/>
</dbReference>
<dbReference type="InterPro" id="IPR018265">
    <property type="entry name" value="Ribosomal_bL35_CS"/>
</dbReference>
<keyword evidence="3 5" id="KW-0687">Ribonucleoprotein</keyword>
<keyword evidence="6" id="KW-0934">Plastid</keyword>
<dbReference type="InterPro" id="IPR021137">
    <property type="entry name" value="Ribosomal_bL35-like"/>
</dbReference>
<dbReference type="EMBL" id="MH898941">
    <property type="protein sequence ID" value="QFR99903.1"/>
    <property type="molecule type" value="Genomic_DNA"/>
</dbReference>
<dbReference type="AlphaFoldDB" id="A0A7L4WNQ4"/>
<evidence type="ECO:0000256" key="1">
    <source>
        <dbReference type="ARBA" id="ARBA00006598"/>
    </source>
</evidence>
<name>A0A7L4WNQ4_9FLOR</name>
<keyword evidence="2 5" id="KW-0689">Ribosomal protein</keyword>
<evidence type="ECO:0000256" key="3">
    <source>
        <dbReference type="ARBA" id="ARBA00023274"/>
    </source>
</evidence>
<evidence type="ECO:0000256" key="2">
    <source>
        <dbReference type="ARBA" id="ARBA00022980"/>
    </source>
</evidence>
<gene>
    <name evidence="5 6" type="primary">rpl35</name>
</gene>
<evidence type="ECO:0000256" key="4">
    <source>
        <dbReference type="ARBA" id="ARBA00072523"/>
    </source>
</evidence>
<dbReference type="HAMAP" id="MF_00514">
    <property type="entry name" value="Ribosomal_bL35"/>
    <property type="match status" value="1"/>
</dbReference>
<dbReference type="GO" id="GO:0003735">
    <property type="term" value="F:structural constituent of ribosome"/>
    <property type="evidence" value="ECO:0007669"/>
    <property type="project" value="InterPro"/>
</dbReference>
<dbReference type="NCBIfam" id="TIGR00001">
    <property type="entry name" value="rpmI_bact"/>
    <property type="match status" value="1"/>
</dbReference>
<dbReference type="Gene3D" id="4.10.410.60">
    <property type="match status" value="1"/>
</dbReference>
<evidence type="ECO:0000256" key="5">
    <source>
        <dbReference type="HAMAP-Rule" id="MF_00514"/>
    </source>
</evidence>